<feature type="region of interest" description="Disordered" evidence="1">
    <location>
        <begin position="1"/>
        <end position="23"/>
    </location>
</feature>
<name>A0A0A9FV15_ARUDO</name>
<reference evidence="2" key="1">
    <citation type="submission" date="2014-09" db="EMBL/GenBank/DDBJ databases">
        <authorList>
            <person name="Magalhaes I.L.F."/>
            <person name="Oliveira U."/>
            <person name="Santos F.R."/>
            <person name="Vidigal T.H.D.A."/>
            <person name="Brescovit A.D."/>
            <person name="Santos A.J."/>
        </authorList>
    </citation>
    <scope>NUCLEOTIDE SEQUENCE</scope>
    <source>
        <tissue evidence="2">Shoot tissue taken approximately 20 cm above the soil surface</tissue>
    </source>
</reference>
<sequence length="23" mass="2369">MAPRGSGSSEKNLLGSPFESDVC</sequence>
<dbReference type="EMBL" id="GBRH01181206">
    <property type="protein sequence ID" value="JAE16690.1"/>
    <property type="molecule type" value="Transcribed_RNA"/>
</dbReference>
<organism evidence="2">
    <name type="scientific">Arundo donax</name>
    <name type="common">Giant reed</name>
    <name type="synonym">Donax arundinaceus</name>
    <dbReference type="NCBI Taxonomy" id="35708"/>
    <lineage>
        <taxon>Eukaryota</taxon>
        <taxon>Viridiplantae</taxon>
        <taxon>Streptophyta</taxon>
        <taxon>Embryophyta</taxon>
        <taxon>Tracheophyta</taxon>
        <taxon>Spermatophyta</taxon>
        <taxon>Magnoliopsida</taxon>
        <taxon>Liliopsida</taxon>
        <taxon>Poales</taxon>
        <taxon>Poaceae</taxon>
        <taxon>PACMAD clade</taxon>
        <taxon>Arundinoideae</taxon>
        <taxon>Arundineae</taxon>
        <taxon>Arundo</taxon>
    </lineage>
</organism>
<evidence type="ECO:0000256" key="1">
    <source>
        <dbReference type="SAM" id="MobiDB-lite"/>
    </source>
</evidence>
<accession>A0A0A9FV15</accession>
<proteinExistence type="predicted"/>
<feature type="compositionally biased region" description="Polar residues" evidence="1">
    <location>
        <begin position="1"/>
        <end position="11"/>
    </location>
</feature>
<protein>
    <submittedName>
        <fullName evidence="2">Uncharacterized protein</fullName>
    </submittedName>
</protein>
<reference evidence="2" key="2">
    <citation type="journal article" date="2015" name="Data Brief">
        <title>Shoot transcriptome of the giant reed, Arundo donax.</title>
        <authorList>
            <person name="Barrero R.A."/>
            <person name="Guerrero F.D."/>
            <person name="Moolhuijzen P."/>
            <person name="Goolsby J.A."/>
            <person name="Tidwell J."/>
            <person name="Bellgard S.E."/>
            <person name="Bellgard M.I."/>
        </authorList>
    </citation>
    <scope>NUCLEOTIDE SEQUENCE</scope>
    <source>
        <tissue evidence="2">Shoot tissue taken approximately 20 cm above the soil surface</tissue>
    </source>
</reference>
<dbReference type="AlphaFoldDB" id="A0A0A9FV15"/>
<evidence type="ECO:0000313" key="2">
    <source>
        <dbReference type="EMBL" id="JAE16690.1"/>
    </source>
</evidence>